<evidence type="ECO:0000256" key="4">
    <source>
        <dbReference type="ARBA" id="ARBA00034490"/>
    </source>
</evidence>
<dbReference type="InterPro" id="IPR044166">
    <property type="entry name" value="FTRV"/>
</dbReference>
<sequence length="74" mass="8404">MKAGDRVSVKTSVVVYVHPKHRNQTFETKGLKGNVVSVITDWQGRPLSPNLPIVVDFGNKFKAHFREDELELIE</sequence>
<dbReference type="GO" id="GO:0016491">
    <property type="term" value="F:oxidoreductase activity"/>
    <property type="evidence" value="ECO:0007669"/>
    <property type="project" value="UniProtKB-KW"/>
</dbReference>
<dbReference type="eggNOG" id="ENOG5032ZFB">
    <property type="taxonomic scope" value="Bacteria"/>
</dbReference>
<protein>
    <submittedName>
        <fullName evidence="6">FtrV</fullName>
    </submittedName>
</protein>
<comment type="similarity">
    <text evidence="4">Belongs to the ferredoxin thioredoxin reductase alpha subunit family.</text>
</comment>
<dbReference type="HOGENOM" id="CLU_171349_0_0_3"/>
<dbReference type="STRING" id="388467.A19Y_1396"/>
<dbReference type="PATRIC" id="fig|388467.6.peg.1338"/>
<dbReference type="Gene3D" id="2.30.30.50">
    <property type="match status" value="1"/>
</dbReference>
<keyword evidence="1" id="KW-0560">Oxidoreductase</keyword>
<evidence type="ECO:0000256" key="2">
    <source>
        <dbReference type="ARBA" id="ARBA00026011"/>
    </source>
</evidence>
<dbReference type="GO" id="GO:0015979">
    <property type="term" value="P:photosynthesis"/>
    <property type="evidence" value="ECO:0007669"/>
    <property type="project" value="InterPro"/>
</dbReference>
<comment type="function">
    <text evidence="3">Variable subunit of the ferredoxin-thioredoxin reductase (FTR), which catalyzes the two-electron reduction of thioredoxins by the electrons provided by reduced ferredoxin.</text>
</comment>
<evidence type="ECO:0000256" key="1">
    <source>
        <dbReference type="ARBA" id="ARBA00023002"/>
    </source>
</evidence>
<keyword evidence="7" id="KW-1185">Reference proteome</keyword>
<comment type="subunit">
    <text evidence="2">Heterodimer of subunit A (variable subunit) and subunit B (catalytic subunit). Heterodimeric FTR forms a complex with ferredoxin and thioredoxin.</text>
</comment>
<evidence type="ECO:0000259" key="5">
    <source>
        <dbReference type="Pfam" id="PF02941"/>
    </source>
</evidence>
<evidence type="ECO:0000313" key="7">
    <source>
        <dbReference type="Proteomes" id="UP000027395"/>
    </source>
</evidence>
<dbReference type="PANTHER" id="PTHR46937:SF4">
    <property type="entry name" value="FERREDOXIN-THIOREDOXIN REDUCTASE SUBUNIT A1, CHLOROPLASTIC"/>
    <property type="match status" value="1"/>
</dbReference>
<gene>
    <name evidence="6" type="primary">ftrV</name>
    <name evidence="6" type="ORF">A19Y_1396</name>
</gene>
<dbReference type="GeneID" id="77287623"/>
<evidence type="ECO:0000313" key="6">
    <source>
        <dbReference type="EMBL" id="KEI66452.1"/>
    </source>
</evidence>
<evidence type="ECO:0000256" key="3">
    <source>
        <dbReference type="ARBA" id="ARBA00034474"/>
    </source>
</evidence>
<accession>A0A073CEW4</accession>
<dbReference type="InterPro" id="IPR004207">
    <property type="entry name" value="Fd_thioredoxin_Rdtase_alpha"/>
</dbReference>
<dbReference type="PANTHER" id="PTHR46937">
    <property type="entry name" value="FERREDOXIN-THIOREDOXIN REDUCTASE, VARIABLE CHAIN"/>
    <property type="match status" value="1"/>
</dbReference>
<name>A0A073CEW4_PLAA1</name>
<organism evidence="6 7">
    <name type="scientific">Planktothrix agardhii (strain NIVA-CYA 126/8)</name>
    <dbReference type="NCBI Taxonomy" id="388467"/>
    <lineage>
        <taxon>Bacteria</taxon>
        <taxon>Bacillati</taxon>
        <taxon>Cyanobacteriota</taxon>
        <taxon>Cyanophyceae</taxon>
        <taxon>Oscillatoriophycideae</taxon>
        <taxon>Oscillatoriales</taxon>
        <taxon>Microcoleaceae</taxon>
        <taxon>Planktothrix</taxon>
    </lineage>
</organism>
<proteinExistence type="inferred from homology"/>
<dbReference type="Proteomes" id="UP000027395">
    <property type="component" value="Chromosome"/>
</dbReference>
<reference evidence="6 7" key="1">
    <citation type="journal article" date="2014" name="Appl. Environ. Microbiol.">
        <title>Elucidation of insertion elements encoded on plasmids and in vitro construction of shuttle vectors from the toxic cyanobacterium Planktothrix.</title>
        <authorList>
            <person name="Christiansen G."/>
            <person name="Goesmann A."/>
            <person name="Kurmayer R."/>
        </authorList>
    </citation>
    <scope>NUCLEOTIDE SEQUENCE [LARGE SCALE GENOMIC DNA]</scope>
    <source>
        <strain evidence="6 7">NIVA-CYA 126/8</strain>
    </source>
</reference>
<dbReference type="EMBL" id="CM002803">
    <property type="protein sequence ID" value="KEI66452.1"/>
    <property type="molecule type" value="Genomic_DNA"/>
</dbReference>
<dbReference type="AlphaFoldDB" id="A0A073CEW4"/>
<dbReference type="Pfam" id="PF02941">
    <property type="entry name" value="FeThRed_A"/>
    <property type="match status" value="1"/>
</dbReference>
<dbReference type="RefSeq" id="WP_027255070.1">
    <property type="nucleotide sequence ID" value="NZ_CM002803.1"/>
</dbReference>
<dbReference type="InterPro" id="IPR008990">
    <property type="entry name" value="Elect_transpt_acc-like_dom_sf"/>
</dbReference>
<dbReference type="SUPFAM" id="SSF50090">
    <property type="entry name" value="Electron transport accessory proteins"/>
    <property type="match status" value="1"/>
</dbReference>
<feature type="domain" description="Ferredoxin thioredoxin reductase alpha chain" evidence="5">
    <location>
        <begin position="4"/>
        <end position="69"/>
    </location>
</feature>